<keyword evidence="8" id="KW-0206">Cytoskeleton</keyword>
<dbReference type="PANTHER" id="PTHR11915">
    <property type="entry name" value="SPECTRIN/FILAMIN RELATED CYTOSKELETAL PROTEIN"/>
    <property type="match status" value="1"/>
</dbReference>
<dbReference type="Gene3D" id="1.20.58.60">
    <property type="match status" value="5"/>
</dbReference>
<evidence type="ECO:0000313" key="11">
    <source>
        <dbReference type="Proteomes" id="UP000230750"/>
    </source>
</evidence>
<dbReference type="CDD" id="cd00176">
    <property type="entry name" value="SPEC"/>
    <property type="match status" value="4"/>
</dbReference>
<gene>
    <name evidence="10" type="ORF">BSL78_23456</name>
</gene>
<dbReference type="Pfam" id="PF00435">
    <property type="entry name" value="Spectrin"/>
    <property type="match status" value="6"/>
</dbReference>
<dbReference type="GO" id="GO:0005737">
    <property type="term" value="C:cytoplasm"/>
    <property type="evidence" value="ECO:0007669"/>
    <property type="project" value="UniProtKB-ARBA"/>
</dbReference>
<dbReference type="SMART" id="SM00150">
    <property type="entry name" value="SPEC"/>
    <property type="match status" value="6"/>
</dbReference>
<evidence type="ECO:0000256" key="5">
    <source>
        <dbReference type="ARBA" id="ARBA00022553"/>
    </source>
</evidence>
<evidence type="ECO:0000256" key="3">
    <source>
        <dbReference type="ARBA" id="ARBA00022467"/>
    </source>
</evidence>
<keyword evidence="4" id="KW-0963">Cytoplasm</keyword>
<evidence type="ECO:0000256" key="6">
    <source>
        <dbReference type="ARBA" id="ARBA00022737"/>
    </source>
</evidence>
<feature type="coiled-coil region" evidence="9">
    <location>
        <begin position="397"/>
        <end position="456"/>
    </location>
</feature>
<keyword evidence="3" id="KW-0117">Actin capping</keyword>
<evidence type="ECO:0000256" key="1">
    <source>
        <dbReference type="ARBA" id="ARBA00004245"/>
    </source>
</evidence>
<dbReference type="FunFam" id="1.20.58.60:FF:000007">
    <property type="entry name" value="Spectrin alpha chain non-erythrocytic 1"/>
    <property type="match status" value="1"/>
</dbReference>
<dbReference type="EMBL" id="MRZV01001210">
    <property type="protein sequence ID" value="PIK39702.1"/>
    <property type="molecule type" value="Genomic_DNA"/>
</dbReference>
<dbReference type="Proteomes" id="UP000230750">
    <property type="component" value="Unassembled WGS sequence"/>
</dbReference>
<evidence type="ECO:0000256" key="4">
    <source>
        <dbReference type="ARBA" id="ARBA00022490"/>
    </source>
</evidence>
<dbReference type="FunFam" id="1.20.58.60:FF:000020">
    <property type="entry name" value="Spectrin alpha chain, non-erythrocytic 1"/>
    <property type="match status" value="2"/>
</dbReference>
<evidence type="ECO:0000256" key="9">
    <source>
        <dbReference type="SAM" id="Coils"/>
    </source>
</evidence>
<comment type="similarity">
    <text evidence="2">Belongs to the spectrin family.</text>
</comment>
<sequence>MTERSEVRILETADDIADRRKQVLDKYEQFKHLAKQRREKLEASREFQFFRRDADELETWILEKLQTASDESYRDPVNLQAKLQKHQAFEAEVHAHSKYIEQLDEAGGKMINESHFQSDIVDARLIELHRLWDLLLLKLREKGIKLLQAQKLIQFFRIHEQVMFWIHDKELIAASTDLGVDLEHVEVLRKNFQEFNKDLEAHVGEVNKVNEVAEELVADQHPETETIQDKQKEMNDAWDRLRMLAQVRCEKLDGALEIQTFNRDADETISWINEKDTLLSTDDYGRDLPTVQALQRKHDGLERDLNALEDKVTVLCEEADRLESSHPDSTLDIQSKKDEIANNWENLRSKADDRKVKLDESQKLQRFLTDYRELNVWVVEMRTIITSEELAKDVPGAEALIERHQEHKSEMDAHEDNFKNVADEGQALLDADHPASEDVKEKLVTLAEEKRNLEDLWDERNKKYDQCMDLQLFYRDTEQANTWMAKQETFLQNEDLGDSIDQVEALIKKQENFQKTLNAQEDKIKALDEFATKLIENDHYASPDVEQRRDALLDRRHALIDRSDNRSKLLEDSLRYQKFDRDADEVESWIRDKLKITMDESYKDPTNLQGKRQKQRAFEDEVNANQERLDKVKGSGEDMISDEHYASPEIQRRIEELLNLWAQLLQEMEKKATRLGEADKGLQFARNVDTVDIWLSEIEDNCI</sequence>
<evidence type="ECO:0000256" key="7">
    <source>
        <dbReference type="ARBA" id="ARBA00023203"/>
    </source>
</evidence>
<dbReference type="OrthoDB" id="6018565at2759"/>
<dbReference type="FunFam" id="1.20.58.60:FF:000006">
    <property type="entry name" value="Spectrin alpha chain, non-erythrocytic 1"/>
    <property type="match status" value="1"/>
</dbReference>
<dbReference type="Gene3D" id="1.20.5.170">
    <property type="match status" value="1"/>
</dbReference>
<keyword evidence="9" id="KW-0175">Coiled coil</keyword>
<keyword evidence="7" id="KW-0009">Actin-binding</keyword>
<dbReference type="AlphaFoldDB" id="A0A2G8JVD0"/>
<keyword evidence="6" id="KW-0677">Repeat</keyword>
<dbReference type="FunFam" id="1.20.58.60:FF:000013">
    <property type="entry name" value="Spectrin alpha chain, non-erythrocytic 1"/>
    <property type="match status" value="1"/>
</dbReference>
<evidence type="ECO:0000256" key="8">
    <source>
        <dbReference type="ARBA" id="ARBA00023212"/>
    </source>
</evidence>
<dbReference type="InterPro" id="IPR018159">
    <property type="entry name" value="Spectrin/alpha-actinin"/>
</dbReference>
<comment type="caution">
    <text evidence="10">The sequence shown here is derived from an EMBL/GenBank/DDBJ whole genome shotgun (WGS) entry which is preliminary data.</text>
</comment>
<reference evidence="10 11" key="1">
    <citation type="journal article" date="2017" name="PLoS Biol.">
        <title>The sea cucumber genome provides insights into morphological evolution and visceral regeneration.</title>
        <authorList>
            <person name="Zhang X."/>
            <person name="Sun L."/>
            <person name="Yuan J."/>
            <person name="Sun Y."/>
            <person name="Gao Y."/>
            <person name="Zhang L."/>
            <person name="Li S."/>
            <person name="Dai H."/>
            <person name="Hamel J.F."/>
            <person name="Liu C."/>
            <person name="Yu Y."/>
            <person name="Liu S."/>
            <person name="Lin W."/>
            <person name="Guo K."/>
            <person name="Jin S."/>
            <person name="Xu P."/>
            <person name="Storey K.B."/>
            <person name="Huan P."/>
            <person name="Zhang T."/>
            <person name="Zhou Y."/>
            <person name="Zhang J."/>
            <person name="Lin C."/>
            <person name="Li X."/>
            <person name="Xing L."/>
            <person name="Huo D."/>
            <person name="Sun M."/>
            <person name="Wang L."/>
            <person name="Mercier A."/>
            <person name="Li F."/>
            <person name="Yang H."/>
            <person name="Xiang J."/>
        </authorList>
    </citation>
    <scope>NUCLEOTIDE SEQUENCE [LARGE SCALE GENOMIC DNA]</scope>
    <source>
        <strain evidence="10">Shaxun</strain>
        <tissue evidence="10">Muscle</tissue>
    </source>
</reference>
<keyword evidence="11" id="KW-1185">Reference proteome</keyword>
<dbReference type="GO" id="GO:0051693">
    <property type="term" value="P:actin filament capping"/>
    <property type="evidence" value="ECO:0007669"/>
    <property type="project" value="UniProtKB-KW"/>
</dbReference>
<dbReference type="STRING" id="307972.A0A2G8JVD0"/>
<evidence type="ECO:0000313" key="10">
    <source>
        <dbReference type="EMBL" id="PIK39702.1"/>
    </source>
</evidence>
<dbReference type="InterPro" id="IPR002017">
    <property type="entry name" value="Spectrin_repeat"/>
</dbReference>
<comment type="subcellular location">
    <subcellularLocation>
        <location evidence="1">Cytoplasm</location>
        <location evidence="1">Cytoskeleton</location>
    </subcellularLocation>
</comment>
<feature type="coiled-coil region" evidence="9">
    <location>
        <begin position="291"/>
        <end position="325"/>
    </location>
</feature>
<protein>
    <submittedName>
        <fullName evidence="10">Putative spectrin alpha chain, non-erythrocytic 1 isoform X6</fullName>
    </submittedName>
</protein>
<keyword evidence="5" id="KW-0597">Phosphoprotein</keyword>
<accession>A0A2G8JVD0</accession>
<dbReference type="GO" id="GO:0005856">
    <property type="term" value="C:cytoskeleton"/>
    <property type="evidence" value="ECO:0007669"/>
    <property type="project" value="UniProtKB-SubCell"/>
</dbReference>
<organism evidence="10 11">
    <name type="scientific">Stichopus japonicus</name>
    <name type="common">Sea cucumber</name>
    <dbReference type="NCBI Taxonomy" id="307972"/>
    <lineage>
        <taxon>Eukaryota</taxon>
        <taxon>Metazoa</taxon>
        <taxon>Echinodermata</taxon>
        <taxon>Eleutherozoa</taxon>
        <taxon>Echinozoa</taxon>
        <taxon>Holothuroidea</taxon>
        <taxon>Aspidochirotacea</taxon>
        <taxon>Aspidochirotida</taxon>
        <taxon>Stichopodidae</taxon>
        <taxon>Apostichopus</taxon>
    </lineage>
</organism>
<dbReference type="GO" id="GO:0003779">
    <property type="term" value="F:actin binding"/>
    <property type="evidence" value="ECO:0007669"/>
    <property type="project" value="UniProtKB-KW"/>
</dbReference>
<proteinExistence type="inferred from homology"/>
<evidence type="ECO:0000256" key="2">
    <source>
        <dbReference type="ARBA" id="ARBA00006826"/>
    </source>
</evidence>
<dbReference type="SUPFAM" id="SSF46966">
    <property type="entry name" value="Spectrin repeat"/>
    <property type="match status" value="4"/>
</dbReference>
<name>A0A2G8JVD0_STIJA</name>